<feature type="transmembrane region" description="Helical" evidence="1">
    <location>
        <begin position="7"/>
        <end position="25"/>
    </location>
</feature>
<keyword evidence="1" id="KW-0812">Transmembrane</keyword>
<keyword evidence="1" id="KW-0472">Membrane</keyword>
<name>A0ABM9N571_9LACO</name>
<dbReference type="EMBL" id="CAWVOH010000002">
    <property type="protein sequence ID" value="CAK8054304.1"/>
    <property type="molecule type" value="Genomic_DNA"/>
</dbReference>
<evidence type="ECO:0000313" key="3">
    <source>
        <dbReference type="Proteomes" id="UP001314241"/>
    </source>
</evidence>
<dbReference type="Proteomes" id="UP001314241">
    <property type="component" value="Unassembled WGS sequence"/>
</dbReference>
<sequence>MKQTTVITIIISLVAMFISLVSWILKSTDLSLIAANLATVILLVAFIWDNRNNNSKNE</sequence>
<proteinExistence type="predicted"/>
<organism evidence="2 3">
    <name type="scientific">Eupransor demetentiae</name>
    <dbReference type="NCBI Taxonomy" id="3109584"/>
    <lineage>
        <taxon>Bacteria</taxon>
        <taxon>Bacillati</taxon>
        <taxon>Bacillota</taxon>
        <taxon>Bacilli</taxon>
        <taxon>Lactobacillales</taxon>
        <taxon>Lactobacillaceae</taxon>
        <taxon>Eupransor</taxon>
    </lineage>
</organism>
<feature type="transmembrane region" description="Helical" evidence="1">
    <location>
        <begin position="31"/>
        <end position="48"/>
    </location>
</feature>
<comment type="caution">
    <text evidence="2">The sequence shown here is derived from an EMBL/GenBank/DDBJ whole genome shotgun (WGS) entry which is preliminary data.</text>
</comment>
<keyword evidence="3" id="KW-1185">Reference proteome</keyword>
<reference evidence="2 3" key="1">
    <citation type="submission" date="2024-01" db="EMBL/GenBank/DDBJ databases">
        <authorList>
            <person name="Botero Cardona J."/>
        </authorList>
    </citation>
    <scope>NUCLEOTIDE SEQUENCE [LARGE SCALE GENOMIC DNA]</scope>
    <source>
        <strain evidence="2 3">LMG 33000</strain>
    </source>
</reference>
<evidence type="ECO:0000256" key="1">
    <source>
        <dbReference type="SAM" id="Phobius"/>
    </source>
</evidence>
<accession>A0ABM9N571</accession>
<evidence type="ECO:0000313" key="2">
    <source>
        <dbReference type="EMBL" id="CAK8054304.1"/>
    </source>
</evidence>
<keyword evidence="1" id="KW-1133">Transmembrane helix</keyword>
<gene>
    <name evidence="2" type="ORF">R54876_GBNLAHCA_00866</name>
</gene>
<protein>
    <submittedName>
        <fullName evidence="2">Uncharacterized protein</fullName>
    </submittedName>
</protein>
<dbReference type="RefSeq" id="WP_349641857.1">
    <property type="nucleotide sequence ID" value="NZ_CAWVOH010000002.1"/>
</dbReference>